<proteinExistence type="predicted"/>
<dbReference type="EMBL" id="JAWQEG010008818">
    <property type="protein sequence ID" value="KAK3849587.1"/>
    <property type="molecule type" value="Genomic_DNA"/>
</dbReference>
<dbReference type="AlphaFoldDB" id="A0AAE1BG98"/>
<dbReference type="Proteomes" id="UP001286313">
    <property type="component" value="Unassembled WGS sequence"/>
</dbReference>
<evidence type="ECO:0000313" key="2">
    <source>
        <dbReference type="Proteomes" id="UP001286313"/>
    </source>
</evidence>
<protein>
    <submittedName>
        <fullName evidence="1">Uncharacterized protein</fullName>
    </submittedName>
</protein>
<name>A0AAE1BG98_PETCI</name>
<accession>A0AAE1BG98</accession>
<keyword evidence="2" id="KW-1185">Reference proteome</keyword>
<gene>
    <name evidence="1" type="ORF">Pcinc_043667</name>
</gene>
<organism evidence="1 2">
    <name type="scientific">Petrolisthes cinctipes</name>
    <name type="common">Flat porcelain crab</name>
    <dbReference type="NCBI Taxonomy" id="88211"/>
    <lineage>
        <taxon>Eukaryota</taxon>
        <taxon>Metazoa</taxon>
        <taxon>Ecdysozoa</taxon>
        <taxon>Arthropoda</taxon>
        <taxon>Crustacea</taxon>
        <taxon>Multicrustacea</taxon>
        <taxon>Malacostraca</taxon>
        <taxon>Eumalacostraca</taxon>
        <taxon>Eucarida</taxon>
        <taxon>Decapoda</taxon>
        <taxon>Pleocyemata</taxon>
        <taxon>Anomura</taxon>
        <taxon>Galatheoidea</taxon>
        <taxon>Porcellanidae</taxon>
        <taxon>Petrolisthes</taxon>
    </lineage>
</organism>
<reference evidence="1" key="1">
    <citation type="submission" date="2023-10" db="EMBL/GenBank/DDBJ databases">
        <title>Genome assemblies of two species of porcelain crab, Petrolisthes cinctipes and Petrolisthes manimaculis (Anomura: Porcellanidae).</title>
        <authorList>
            <person name="Angst P."/>
        </authorList>
    </citation>
    <scope>NUCLEOTIDE SEQUENCE</scope>
    <source>
        <strain evidence="1">PB745_01</strain>
        <tissue evidence="1">Gill</tissue>
    </source>
</reference>
<evidence type="ECO:0000313" key="1">
    <source>
        <dbReference type="EMBL" id="KAK3849587.1"/>
    </source>
</evidence>
<sequence length="99" mass="10539">MGCLVGGKEQQLALLAMQQDSCKFHPTNQHGFRVPRHPSCQASFRLSVASAVVSVGCHVASLLVASHWLGAASSLLPFPSLPCGLGLQYYSNHTVSPNH</sequence>
<comment type="caution">
    <text evidence="1">The sequence shown here is derived from an EMBL/GenBank/DDBJ whole genome shotgun (WGS) entry which is preliminary data.</text>
</comment>